<evidence type="ECO:0000259" key="7">
    <source>
        <dbReference type="Pfam" id="PF00662"/>
    </source>
</evidence>
<dbReference type="Pfam" id="PF00662">
    <property type="entry name" value="Proton_antipo_N"/>
    <property type="match status" value="1"/>
</dbReference>
<evidence type="ECO:0000259" key="6">
    <source>
        <dbReference type="Pfam" id="PF00361"/>
    </source>
</evidence>
<feature type="transmembrane region" description="Helical" evidence="5">
    <location>
        <begin position="106"/>
        <end position="123"/>
    </location>
</feature>
<name>A0A8T3UVY1_9ARCH</name>
<dbReference type="GO" id="GO:0042773">
    <property type="term" value="P:ATP synthesis coupled electron transport"/>
    <property type="evidence" value="ECO:0007669"/>
    <property type="project" value="InterPro"/>
</dbReference>
<evidence type="ECO:0000256" key="2">
    <source>
        <dbReference type="ARBA" id="ARBA00022692"/>
    </source>
</evidence>
<feature type="transmembrane region" description="Helical" evidence="5">
    <location>
        <begin position="294"/>
        <end position="313"/>
    </location>
</feature>
<keyword evidence="2 5" id="KW-0812">Transmembrane</keyword>
<proteinExistence type="predicted"/>
<feature type="transmembrane region" description="Helical" evidence="5">
    <location>
        <begin position="361"/>
        <end position="385"/>
    </location>
</feature>
<dbReference type="EMBL" id="JADFAR010000016">
    <property type="protein sequence ID" value="MBE5728499.1"/>
    <property type="molecule type" value="Genomic_DNA"/>
</dbReference>
<feature type="domain" description="NADH-Ubiquinone oxidoreductase (complex I) chain 5 N-terminal" evidence="7">
    <location>
        <begin position="59"/>
        <end position="108"/>
    </location>
</feature>
<feature type="transmembrane region" description="Helical" evidence="5">
    <location>
        <begin position="319"/>
        <end position="341"/>
    </location>
</feature>
<dbReference type="GO" id="GO:0008137">
    <property type="term" value="F:NADH dehydrogenase (ubiquinone) activity"/>
    <property type="evidence" value="ECO:0007669"/>
    <property type="project" value="InterPro"/>
</dbReference>
<dbReference type="InterPro" id="IPR001516">
    <property type="entry name" value="Proton_antipo_N"/>
</dbReference>
<evidence type="ECO:0000256" key="5">
    <source>
        <dbReference type="SAM" id="Phobius"/>
    </source>
</evidence>
<feature type="transmembrane region" description="Helical" evidence="5">
    <location>
        <begin position="436"/>
        <end position="457"/>
    </location>
</feature>
<evidence type="ECO:0000256" key="3">
    <source>
        <dbReference type="ARBA" id="ARBA00022989"/>
    </source>
</evidence>
<feature type="transmembrane region" description="Helical" evidence="5">
    <location>
        <begin position="267"/>
        <end position="287"/>
    </location>
</feature>
<dbReference type="PANTHER" id="PTHR42829:SF1">
    <property type="entry name" value="INORGANIC CARBON TRANSPORTER SUBUNIT DABB-RELATED"/>
    <property type="match status" value="1"/>
</dbReference>
<keyword evidence="4 5" id="KW-0472">Membrane</keyword>
<feature type="transmembrane region" description="Helical" evidence="5">
    <location>
        <begin position="239"/>
        <end position="261"/>
    </location>
</feature>
<feature type="transmembrane region" description="Helical" evidence="5">
    <location>
        <begin position="161"/>
        <end position="181"/>
    </location>
</feature>
<evidence type="ECO:0000313" key="8">
    <source>
        <dbReference type="EMBL" id="MBE5728499.1"/>
    </source>
</evidence>
<dbReference type="PRINTS" id="PR01434">
    <property type="entry name" value="NADHDHGNASE5"/>
</dbReference>
<dbReference type="Proteomes" id="UP000718571">
    <property type="component" value="Unassembled WGS sequence"/>
</dbReference>
<evidence type="ECO:0000256" key="4">
    <source>
        <dbReference type="ARBA" id="ARBA00023136"/>
    </source>
</evidence>
<gene>
    <name evidence="8" type="ORF">IHE51_01420</name>
</gene>
<evidence type="ECO:0000256" key="1">
    <source>
        <dbReference type="ARBA" id="ARBA00004141"/>
    </source>
</evidence>
<feature type="transmembrane region" description="Helical" evidence="5">
    <location>
        <begin position="201"/>
        <end position="227"/>
    </location>
</feature>
<feature type="domain" description="NADH:quinone oxidoreductase/Mrp antiporter transmembrane" evidence="6">
    <location>
        <begin position="124"/>
        <end position="409"/>
    </location>
</feature>
<evidence type="ECO:0000313" key="9">
    <source>
        <dbReference type="Proteomes" id="UP000718571"/>
    </source>
</evidence>
<dbReference type="GO" id="GO:0003954">
    <property type="term" value="F:NADH dehydrogenase activity"/>
    <property type="evidence" value="ECO:0007669"/>
    <property type="project" value="TreeGrafter"/>
</dbReference>
<feature type="transmembrane region" description="Helical" evidence="5">
    <location>
        <begin position="29"/>
        <end position="49"/>
    </location>
</feature>
<comment type="subcellular location">
    <subcellularLocation>
        <location evidence="1">Membrane</location>
        <topology evidence="1">Multi-pass membrane protein</topology>
    </subcellularLocation>
</comment>
<dbReference type="PANTHER" id="PTHR42829">
    <property type="entry name" value="NADH-UBIQUINONE OXIDOREDUCTASE CHAIN 5"/>
    <property type="match status" value="1"/>
</dbReference>
<comment type="caution">
    <text evidence="8">The sequence shown here is derived from an EMBL/GenBank/DDBJ whole genome shotgun (WGS) entry which is preliminary data.</text>
</comment>
<organism evidence="8 9">
    <name type="scientific">Candidatus Acidifodinimicrobium mancum</name>
    <dbReference type="NCBI Taxonomy" id="2898728"/>
    <lineage>
        <taxon>Archaea</taxon>
        <taxon>Candidatus Parvarchaeota</taxon>
        <taxon>Candidatus Acidifodinimicrobiaceae</taxon>
        <taxon>Candidatus Acidifodinimicrobium</taxon>
    </lineage>
</organism>
<dbReference type="GO" id="GO:0016020">
    <property type="term" value="C:membrane"/>
    <property type="evidence" value="ECO:0007669"/>
    <property type="project" value="UniProtKB-SubCell"/>
</dbReference>
<keyword evidence="3 5" id="KW-1133">Transmembrane helix</keyword>
<dbReference type="InterPro" id="IPR001750">
    <property type="entry name" value="ND/Mrp_TM"/>
</dbReference>
<dbReference type="InterPro" id="IPR003945">
    <property type="entry name" value="NU5C-like"/>
</dbReference>
<dbReference type="GO" id="GO:0015990">
    <property type="term" value="P:electron transport coupled proton transport"/>
    <property type="evidence" value="ECO:0007669"/>
    <property type="project" value="TreeGrafter"/>
</dbReference>
<protein>
    <submittedName>
        <fullName evidence="8">NADH-quinone oxidoreductase subunit L</fullName>
    </submittedName>
</protein>
<accession>A0A8T3UVY1</accession>
<feature type="transmembrane region" description="Helical" evidence="5">
    <location>
        <begin position="559"/>
        <end position="579"/>
    </location>
</feature>
<dbReference type="Pfam" id="PF00361">
    <property type="entry name" value="Proton_antipo_M"/>
    <property type="match status" value="1"/>
</dbReference>
<reference evidence="8 9" key="1">
    <citation type="submission" date="2020-09" db="EMBL/GenBank/DDBJ databases">
        <title>Genomic characterization of a novel Parvarchaeota family in acid mine drainage sediments.</title>
        <authorList>
            <person name="Luo Z.-H."/>
        </authorList>
    </citation>
    <scope>NUCLEOTIDE SEQUENCE [LARGE SCALE GENOMIC DNA]</scope>
    <source>
        <strain evidence="8">MAS1_bins.189</strain>
    </source>
</reference>
<feature type="transmembrane region" description="Helical" evidence="5">
    <location>
        <begin position="79"/>
        <end position="99"/>
    </location>
</feature>
<feature type="transmembrane region" description="Helical" evidence="5">
    <location>
        <begin position="463"/>
        <end position="485"/>
    </location>
</feature>
<feature type="transmembrane region" description="Helical" evidence="5">
    <location>
        <begin position="129"/>
        <end position="149"/>
    </location>
</feature>
<sequence>MIYLILLPMLVSMILIAFIKDRLLKSHWIAVSMAFLSLVISSVFFYLYLSKNVVENFNWFNIGSYAFQISFIANNLHLLMAVVVSFISLLILIFSIFYMKKEKQERYYFEMSLFISAMLGLVISNSFILFYVFWELMSISSYLLISFWYERETASNAAKKALILTKIGDISLLAGIIILFANTGTLSISATISNLSTIPQGYLVAAAALFIIAALSKSAQFPFYVWLPDAMEAPTTVSALLHSATMVASGVFLLIIISPLIYASGTLIYILPISLITIFVSSLLALDSVDTKRILAYSTIDSLAFMFLAVATLNPNGALFYLIMHAVFKSLLFLLAGELLILFGTRNIFKLRGYGIKKPIFYVPAFIGLASLAGIPPFLGFFAHAALSYNFSASLEAIFVIATFLTSLFSFRLFFTVYHEDKTEKIREDKSAMIPIIILSVLSVIGGFSLFFFNSIIPINYSFGLFLVLDSIIALLGLFAAYYLYSNRDASYAKLDKKLKSIFGRLTYDGALSASGIAVTKFGGLVDKFEGLLGKAFDKISSLSFDLSYVSRELQSGDLSNYVVIFIVGVIIVIALMLAGV</sequence>
<feature type="transmembrane region" description="Helical" evidence="5">
    <location>
        <begin position="56"/>
        <end position="73"/>
    </location>
</feature>
<dbReference type="AlphaFoldDB" id="A0A8T3UVY1"/>
<feature type="transmembrane region" description="Helical" evidence="5">
    <location>
        <begin position="397"/>
        <end position="415"/>
    </location>
</feature>